<organism evidence="5 6">
    <name type="scientific">Candidatus Methylopumilus planktonicus</name>
    <dbReference type="NCBI Taxonomy" id="1581557"/>
    <lineage>
        <taxon>Bacteria</taxon>
        <taxon>Pseudomonadati</taxon>
        <taxon>Pseudomonadota</taxon>
        <taxon>Betaproteobacteria</taxon>
        <taxon>Nitrosomonadales</taxon>
        <taxon>Methylophilaceae</taxon>
        <taxon>Candidatus Methylopumilus</taxon>
    </lineage>
</organism>
<gene>
    <name evidence="5" type="ORF">BN1208_0735</name>
</gene>
<name>A0A0D6EVU4_9PROT</name>
<evidence type="ECO:0000256" key="4">
    <source>
        <dbReference type="ARBA" id="ARBA00023172"/>
    </source>
</evidence>
<dbReference type="AlphaFoldDB" id="A0A0D6EVU4"/>
<keyword evidence="6" id="KW-1185">Reference proteome</keyword>
<dbReference type="OrthoDB" id="9765111at2"/>
<dbReference type="STRING" id="1581557.BN1208_0735"/>
<evidence type="ECO:0000256" key="3">
    <source>
        <dbReference type="ARBA" id="ARBA00023054"/>
    </source>
</evidence>
<dbReference type="RefSeq" id="WP_046487969.1">
    <property type="nucleotide sequence ID" value="NZ_LN827929.1"/>
</dbReference>
<dbReference type="Pfam" id="PF02646">
    <property type="entry name" value="RmuC"/>
    <property type="match status" value="1"/>
</dbReference>
<comment type="function">
    <text evidence="1">Involved in DNA recombination.</text>
</comment>
<comment type="similarity">
    <text evidence="2">Belongs to the RmuC family.</text>
</comment>
<evidence type="ECO:0000256" key="1">
    <source>
        <dbReference type="ARBA" id="ARBA00003416"/>
    </source>
</evidence>
<evidence type="ECO:0000313" key="6">
    <source>
        <dbReference type="Proteomes" id="UP000064007"/>
    </source>
</evidence>
<dbReference type="KEGG" id="mbat:BN1208_0735"/>
<keyword evidence="3" id="KW-0175">Coiled coil</keyword>
<reference evidence="6" key="1">
    <citation type="submission" date="2014-12" db="EMBL/GenBank/DDBJ databases">
        <authorList>
            <person name="Salcher M.M."/>
        </authorList>
    </citation>
    <scope>NUCLEOTIDE SEQUENCE [LARGE SCALE GENOMIC DNA]</scope>
    <source>
        <strain evidence="6">MMS-10A-171</strain>
    </source>
</reference>
<dbReference type="PANTHER" id="PTHR30563">
    <property type="entry name" value="DNA RECOMBINATION PROTEIN RMUC"/>
    <property type="match status" value="1"/>
</dbReference>
<dbReference type="Proteomes" id="UP000064007">
    <property type="component" value="Chromosome 1"/>
</dbReference>
<dbReference type="HOGENOM" id="CLU_020365_0_1_4"/>
<accession>A0A0D6EVU4</accession>
<evidence type="ECO:0000313" key="5">
    <source>
        <dbReference type="EMBL" id="CEZ19621.1"/>
    </source>
</evidence>
<proteinExistence type="inferred from homology"/>
<dbReference type="GO" id="GO:0006310">
    <property type="term" value="P:DNA recombination"/>
    <property type="evidence" value="ECO:0007669"/>
    <property type="project" value="UniProtKB-KW"/>
</dbReference>
<evidence type="ECO:0000256" key="2">
    <source>
        <dbReference type="ARBA" id="ARBA00009840"/>
    </source>
</evidence>
<evidence type="ECO:0008006" key="7">
    <source>
        <dbReference type="Google" id="ProtNLM"/>
    </source>
</evidence>
<dbReference type="PANTHER" id="PTHR30563:SF0">
    <property type="entry name" value="DNA RECOMBINATION PROTEIN RMUC"/>
    <property type="match status" value="1"/>
</dbReference>
<sequence>MLNFILILLVLLCALAAYLLWRFQNQSPEAGTLKALEEKHREMIVGLNDSLNKLTDRLNVTFSEQGKIQGEIIRDTMDNATNQLKNLLNMRLQDIDSKVKESLEEGFKKTNDTFDRVMKQLSTIDEAQKKIDGLTSNIVSFQELLGDKKSRGAFGEVQLEGLVRNALPPDAFSMQHTLSNGNRADCVLFLPEPTGSVAIDSKFPLESYRRMLDTSLPPDEIKNAQKQFKLDIKKHIHDIASKYIISNETSDGAVMFIPAEAVFAEIHAYHSDLIEEAMSQRVWIVSPTTLMAVLNTARAVLKDVETRKQVHIIKAELGRLGQEFERFDMRMKKLADNIRQAHEHAQDVHVTSQKISRRFSQIERVELKDDPNALLEFEEEMLAKQEEQNKDES</sequence>
<keyword evidence="4" id="KW-0233">DNA recombination</keyword>
<dbReference type="InterPro" id="IPR003798">
    <property type="entry name" value="DNA_recombination_RmuC"/>
</dbReference>
<protein>
    <recommendedName>
        <fullName evidence="7">DNA recombination protein RmuC</fullName>
    </recommendedName>
</protein>
<dbReference type="EMBL" id="LN827929">
    <property type="protein sequence ID" value="CEZ19621.1"/>
    <property type="molecule type" value="Genomic_DNA"/>
</dbReference>